<name>A0A6A7BFU2_9PLEO</name>
<organism evidence="1 2">
    <name type="scientific">Plenodomus tracheiphilus IPT5</name>
    <dbReference type="NCBI Taxonomy" id="1408161"/>
    <lineage>
        <taxon>Eukaryota</taxon>
        <taxon>Fungi</taxon>
        <taxon>Dikarya</taxon>
        <taxon>Ascomycota</taxon>
        <taxon>Pezizomycotina</taxon>
        <taxon>Dothideomycetes</taxon>
        <taxon>Pleosporomycetidae</taxon>
        <taxon>Pleosporales</taxon>
        <taxon>Pleosporineae</taxon>
        <taxon>Leptosphaeriaceae</taxon>
        <taxon>Plenodomus</taxon>
    </lineage>
</organism>
<sequence length="288" mass="31917">MASDTQYNQQKVQVSIHLSTSPPHTISINDASPSEPLKLIATIKQTASPFPDRAVTILTKYSCLEVDTPGSEGAFFIRAMTSPQITVPDETCPAPELPLRPTKRVTITRISGDPDLLKRGEENGFSFVTVPPVGQGHAEVVWELPPSKLLLRLGNKGEPIEEKMKRFLRPGDTYKIVPDNLRIQWWTFGSLEGGEGLENKKIARWSLPDKLSLVRKPGEDETDEVAHGLLDWVDLHNVNSLSSRSAVENEQIPDIAKMRSEGWVFGEPKAGLEMTVKNKEEGAQFTIV</sequence>
<accession>A0A6A7BFU2</accession>
<gene>
    <name evidence="1" type="ORF">T440DRAFT_270729</name>
</gene>
<dbReference type="Proteomes" id="UP000799423">
    <property type="component" value="Unassembled WGS sequence"/>
</dbReference>
<dbReference type="AlphaFoldDB" id="A0A6A7BFU2"/>
<evidence type="ECO:0000313" key="1">
    <source>
        <dbReference type="EMBL" id="KAF2854223.1"/>
    </source>
</evidence>
<proteinExistence type="predicted"/>
<keyword evidence="2" id="KW-1185">Reference proteome</keyword>
<protein>
    <submittedName>
        <fullName evidence="1">Uncharacterized protein</fullName>
    </submittedName>
</protein>
<evidence type="ECO:0000313" key="2">
    <source>
        <dbReference type="Proteomes" id="UP000799423"/>
    </source>
</evidence>
<dbReference type="EMBL" id="MU006293">
    <property type="protein sequence ID" value="KAF2854223.1"/>
    <property type="molecule type" value="Genomic_DNA"/>
</dbReference>
<reference evidence="1" key="1">
    <citation type="submission" date="2020-01" db="EMBL/GenBank/DDBJ databases">
        <authorList>
            <consortium name="DOE Joint Genome Institute"/>
            <person name="Haridas S."/>
            <person name="Albert R."/>
            <person name="Binder M."/>
            <person name="Bloem J."/>
            <person name="Labutti K."/>
            <person name="Salamov A."/>
            <person name="Andreopoulos B."/>
            <person name="Baker S.E."/>
            <person name="Barry K."/>
            <person name="Bills G."/>
            <person name="Bluhm B.H."/>
            <person name="Cannon C."/>
            <person name="Castanera R."/>
            <person name="Culley D.E."/>
            <person name="Daum C."/>
            <person name="Ezra D."/>
            <person name="Gonzalez J.B."/>
            <person name="Henrissat B."/>
            <person name="Kuo A."/>
            <person name="Liang C."/>
            <person name="Lipzen A."/>
            <person name="Lutzoni F."/>
            <person name="Magnuson J."/>
            <person name="Mondo S."/>
            <person name="Nolan M."/>
            <person name="Ohm R."/>
            <person name="Pangilinan J."/>
            <person name="Park H.-J."/>
            <person name="Ramirez L."/>
            <person name="Alfaro M."/>
            <person name="Sun H."/>
            <person name="Tritt A."/>
            <person name="Yoshinaga Y."/>
            <person name="Zwiers L.-H."/>
            <person name="Turgeon B.G."/>
            <person name="Goodwin S.B."/>
            <person name="Spatafora J.W."/>
            <person name="Crous P.W."/>
            <person name="Grigoriev I.V."/>
        </authorList>
    </citation>
    <scope>NUCLEOTIDE SEQUENCE</scope>
    <source>
        <strain evidence="1">IPT5</strain>
    </source>
</reference>
<dbReference type="OrthoDB" id="3701173at2759"/>